<dbReference type="KEGG" id="hyf:DTO96_100194"/>
<evidence type="ECO:0000256" key="6">
    <source>
        <dbReference type="ARBA" id="ARBA00022989"/>
    </source>
</evidence>
<evidence type="ECO:0000313" key="14">
    <source>
        <dbReference type="Proteomes" id="UP000252182"/>
    </source>
</evidence>
<evidence type="ECO:0000313" key="13">
    <source>
        <dbReference type="EMBL" id="AXF84486.1"/>
    </source>
</evidence>
<dbReference type="SUPFAM" id="SSF160240">
    <property type="entry name" value="Cation efflux protein cytoplasmic domain-like"/>
    <property type="match status" value="1"/>
</dbReference>
<dbReference type="GO" id="GO:0005385">
    <property type="term" value="F:zinc ion transmembrane transporter activity"/>
    <property type="evidence" value="ECO:0007669"/>
    <property type="project" value="TreeGrafter"/>
</dbReference>
<feature type="transmembrane region" description="Helical" evidence="10">
    <location>
        <begin position="63"/>
        <end position="84"/>
    </location>
</feature>
<evidence type="ECO:0000256" key="8">
    <source>
        <dbReference type="ARBA" id="ARBA00023136"/>
    </source>
</evidence>
<feature type="region of interest" description="Disordered" evidence="9">
    <location>
        <begin position="1"/>
        <end position="28"/>
    </location>
</feature>
<dbReference type="InterPro" id="IPR036837">
    <property type="entry name" value="Cation_efflux_CTD_sf"/>
</dbReference>
<dbReference type="InterPro" id="IPR002524">
    <property type="entry name" value="Cation_efflux"/>
</dbReference>
<sequence>MTDTTTHQHNQGLDDFAAHGDGDAHHHHQHNYSQSHYLGFALLLTGAFSLVEFLTGLHSNSLALISDAGHMLTDTAALALAYFAQKMSTRPASARLSFGYTRVEIVAAFTNGLTMAAIVLWIMGQALWRLWHPIVVDGSTVTWVATLGLIVNLLVAFLLHRDQSSMNSRAAFIHVLGDLLGSVAAIIAGVVISATGWMPIDPILSIFVSLLIVRSTWALLKESSWHLMNGVPHGIDYNDVGASLRGLSGIASVHDLHIWDMSPNHPTLMAHVILEPNKEWPVLLNDARAMLREKFGIEHVTLQPEWALDPNCHNHDGHDDI</sequence>
<feature type="compositionally biased region" description="Polar residues" evidence="9">
    <location>
        <begin position="1"/>
        <end position="11"/>
    </location>
</feature>
<reference evidence="14" key="1">
    <citation type="submission" date="2018-07" db="EMBL/GenBank/DDBJ databases">
        <authorList>
            <person name="Kim H."/>
        </authorList>
    </citation>
    <scope>NUCLEOTIDE SEQUENCE [LARGE SCALE GENOMIC DNA]</scope>
    <source>
        <strain evidence="14">F02</strain>
    </source>
</reference>
<dbReference type="Proteomes" id="UP000252182">
    <property type="component" value="Chromosome"/>
</dbReference>
<feature type="domain" description="Cation efflux protein transmembrane" evidence="11">
    <location>
        <begin position="41"/>
        <end position="227"/>
    </location>
</feature>
<evidence type="ECO:0000256" key="10">
    <source>
        <dbReference type="SAM" id="Phobius"/>
    </source>
</evidence>
<keyword evidence="5" id="KW-0862">Zinc</keyword>
<evidence type="ECO:0000256" key="7">
    <source>
        <dbReference type="ARBA" id="ARBA00023065"/>
    </source>
</evidence>
<dbReference type="PANTHER" id="PTHR11562">
    <property type="entry name" value="CATION EFFLUX PROTEIN/ ZINC TRANSPORTER"/>
    <property type="match status" value="1"/>
</dbReference>
<dbReference type="EMBL" id="CP031124">
    <property type="protein sequence ID" value="AXF84486.1"/>
    <property type="molecule type" value="Genomic_DNA"/>
</dbReference>
<evidence type="ECO:0000259" key="12">
    <source>
        <dbReference type="Pfam" id="PF16916"/>
    </source>
</evidence>
<feature type="domain" description="Cation efflux protein cytoplasmic" evidence="12">
    <location>
        <begin position="232"/>
        <end position="305"/>
    </location>
</feature>
<keyword evidence="6 10" id="KW-1133">Transmembrane helix</keyword>
<name>A0A345D7Z8_9BURK</name>
<evidence type="ECO:0000256" key="5">
    <source>
        <dbReference type="ARBA" id="ARBA00022906"/>
    </source>
</evidence>
<dbReference type="Pfam" id="PF16916">
    <property type="entry name" value="ZT_dimer"/>
    <property type="match status" value="1"/>
</dbReference>
<dbReference type="PANTHER" id="PTHR11562:SF17">
    <property type="entry name" value="RE54080P-RELATED"/>
    <property type="match status" value="1"/>
</dbReference>
<feature type="transmembrane region" description="Helical" evidence="10">
    <location>
        <begin position="105"/>
        <end position="128"/>
    </location>
</feature>
<comment type="subcellular location">
    <subcellularLocation>
        <location evidence="1">Membrane</location>
        <topology evidence="1">Multi-pass membrane protein</topology>
    </subcellularLocation>
</comment>
<dbReference type="Gene3D" id="1.20.1510.10">
    <property type="entry name" value="Cation efflux protein transmembrane domain"/>
    <property type="match status" value="1"/>
</dbReference>
<proteinExistence type="inferred from homology"/>
<evidence type="ECO:0000256" key="3">
    <source>
        <dbReference type="ARBA" id="ARBA00022448"/>
    </source>
</evidence>
<feature type="transmembrane region" description="Helical" evidence="10">
    <location>
        <begin position="203"/>
        <end position="220"/>
    </location>
</feature>
<keyword evidence="3" id="KW-0813">Transport</keyword>
<dbReference type="NCBIfam" id="TIGR01297">
    <property type="entry name" value="CDF"/>
    <property type="match status" value="1"/>
</dbReference>
<dbReference type="InterPro" id="IPR058533">
    <property type="entry name" value="Cation_efflux_TM"/>
</dbReference>
<dbReference type="GO" id="GO:0005886">
    <property type="term" value="C:plasma membrane"/>
    <property type="evidence" value="ECO:0007669"/>
    <property type="project" value="TreeGrafter"/>
</dbReference>
<comment type="similarity">
    <text evidence="2">Belongs to the cation diffusion facilitator (CDF) transporter (TC 2.A.4) family. SLC30A subfamily.</text>
</comment>
<dbReference type="AlphaFoldDB" id="A0A345D7Z8"/>
<evidence type="ECO:0000256" key="2">
    <source>
        <dbReference type="ARBA" id="ARBA00008873"/>
    </source>
</evidence>
<organism evidence="13 14">
    <name type="scientific">Ephemeroptericola cinctiostellae</name>
    <dbReference type="NCBI Taxonomy" id="2268024"/>
    <lineage>
        <taxon>Bacteria</taxon>
        <taxon>Pseudomonadati</taxon>
        <taxon>Pseudomonadota</taxon>
        <taxon>Betaproteobacteria</taxon>
        <taxon>Burkholderiales</taxon>
        <taxon>Burkholderiaceae</taxon>
        <taxon>Ephemeroptericola</taxon>
    </lineage>
</organism>
<evidence type="ECO:0000256" key="4">
    <source>
        <dbReference type="ARBA" id="ARBA00022692"/>
    </source>
</evidence>
<dbReference type="OrthoDB" id="9809646at2"/>
<gene>
    <name evidence="13" type="primary">czcD</name>
    <name evidence="13" type="ORF">DTO96_100194</name>
</gene>
<dbReference type="RefSeq" id="WP_114561780.1">
    <property type="nucleotide sequence ID" value="NZ_CP031124.1"/>
</dbReference>
<keyword evidence="5" id="KW-0864">Zinc transport</keyword>
<keyword evidence="7" id="KW-0406">Ion transport</keyword>
<keyword evidence="8 10" id="KW-0472">Membrane</keyword>
<accession>A0A345D7Z8</accession>
<keyword evidence="4 10" id="KW-0812">Transmembrane</keyword>
<protein>
    <submittedName>
        <fullName evidence="13">Cadmium, cobalt and zinc/H(+)-K(+) antiporter</fullName>
    </submittedName>
</protein>
<dbReference type="InterPro" id="IPR027469">
    <property type="entry name" value="Cation_efflux_TMD_sf"/>
</dbReference>
<evidence type="ECO:0000256" key="9">
    <source>
        <dbReference type="SAM" id="MobiDB-lite"/>
    </source>
</evidence>
<feature type="transmembrane region" description="Helical" evidence="10">
    <location>
        <begin position="171"/>
        <end position="197"/>
    </location>
</feature>
<dbReference type="SUPFAM" id="SSF161111">
    <property type="entry name" value="Cation efflux protein transmembrane domain-like"/>
    <property type="match status" value="1"/>
</dbReference>
<dbReference type="InterPro" id="IPR050681">
    <property type="entry name" value="CDF/SLC30A"/>
</dbReference>
<dbReference type="InterPro" id="IPR027470">
    <property type="entry name" value="Cation_efflux_CTD"/>
</dbReference>
<keyword evidence="14" id="KW-1185">Reference proteome</keyword>
<dbReference type="Pfam" id="PF01545">
    <property type="entry name" value="Cation_efflux"/>
    <property type="match status" value="1"/>
</dbReference>
<evidence type="ECO:0000256" key="1">
    <source>
        <dbReference type="ARBA" id="ARBA00004141"/>
    </source>
</evidence>
<feature type="transmembrane region" description="Helical" evidence="10">
    <location>
        <begin position="37"/>
        <end position="57"/>
    </location>
</feature>
<evidence type="ECO:0000259" key="11">
    <source>
        <dbReference type="Pfam" id="PF01545"/>
    </source>
</evidence>
<feature type="transmembrane region" description="Helical" evidence="10">
    <location>
        <begin position="140"/>
        <end position="159"/>
    </location>
</feature>